<dbReference type="InterPro" id="IPR008266">
    <property type="entry name" value="Tyr_kinase_AS"/>
</dbReference>
<sequence>MERPAEFFDMEKKAHRLIYELIIKKVLASTHFLHGAQIWDRLQTSSGTGEVEGIIDGDLLGDMLLPRLHSLKADEYSSIPRLSLGSLTYIDMYRFGIWKATSIMSDDIYQWDPVGLNALQKMVREATTLLTILPHPRIGLPLAIVVLEQDRQEGKLVGWILPKYAGAPWEFRHQFDYSWAVPFVQDLAESLSHCHRAGVYHGDISEENVLLTEVPPNCRAVLIDFERPSKFVEKFDTLPPEVQGSWGITLRSSTLVYQEVAPGHRVDRSSSILTDLAVLPEALERLEVFGFG</sequence>
<accession>A0ABN7J1C7</accession>
<dbReference type="PROSITE" id="PS00109">
    <property type="entry name" value="PROTEIN_KINASE_TYR"/>
    <property type="match status" value="1"/>
</dbReference>
<dbReference type="InterPro" id="IPR011009">
    <property type="entry name" value="Kinase-like_dom_sf"/>
</dbReference>
<reference evidence="2" key="1">
    <citation type="submission" date="2020-10" db="EMBL/GenBank/DDBJ databases">
        <authorList>
            <person name="Sedaghatjoo S."/>
        </authorList>
    </citation>
    <scope>NUCLEOTIDE SEQUENCE</scope>
    <source>
        <strain evidence="2">AZH3</strain>
    </source>
</reference>
<evidence type="ECO:0000313" key="2">
    <source>
        <dbReference type="EMBL" id="CAD6929792.1"/>
    </source>
</evidence>
<dbReference type="InterPro" id="IPR000719">
    <property type="entry name" value="Prot_kinase_dom"/>
</dbReference>
<dbReference type="PROSITE" id="PS50011">
    <property type="entry name" value="PROTEIN_KINASE_DOM"/>
    <property type="match status" value="1"/>
</dbReference>
<name>A0ABN7J1C7_9BASI</name>
<organism evidence="2 3">
    <name type="scientific">Tilletia caries</name>
    <name type="common">wheat bunt fungus</name>
    <dbReference type="NCBI Taxonomy" id="13290"/>
    <lineage>
        <taxon>Eukaryota</taxon>
        <taxon>Fungi</taxon>
        <taxon>Dikarya</taxon>
        <taxon>Basidiomycota</taxon>
        <taxon>Ustilaginomycotina</taxon>
        <taxon>Exobasidiomycetes</taxon>
        <taxon>Tilletiales</taxon>
        <taxon>Tilletiaceae</taxon>
        <taxon>Tilletia</taxon>
    </lineage>
</organism>
<dbReference type="Gene3D" id="1.10.510.10">
    <property type="entry name" value="Transferase(Phosphotransferase) domain 1"/>
    <property type="match status" value="1"/>
</dbReference>
<comment type="caution">
    <text evidence="2">The sequence shown here is derived from an EMBL/GenBank/DDBJ whole genome shotgun (WGS) entry which is preliminary data.</text>
</comment>
<dbReference type="Pfam" id="PF06293">
    <property type="entry name" value="Kdo"/>
    <property type="match status" value="1"/>
</dbReference>
<gene>
    <name evidence="2" type="ORF">JKIAZH3_G5339</name>
</gene>
<keyword evidence="3" id="KW-1185">Reference proteome</keyword>
<evidence type="ECO:0000259" key="1">
    <source>
        <dbReference type="PROSITE" id="PS50011"/>
    </source>
</evidence>
<dbReference type="Proteomes" id="UP000836402">
    <property type="component" value="Unassembled WGS sequence"/>
</dbReference>
<proteinExistence type="predicted"/>
<dbReference type="EMBL" id="CAJHJG010003318">
    <property type="protein sequence ID" value="CAD6929792.1"/>
    <property type="molecule type" value="Genomic_DNA"/>
</dbReference>
<protein>
    <recommendedName>
        <fullName evidence="1">Protein kinase domain-containing protein</fullName>
    </recommendedName>
</protein>
<evidence type="ECO:0000313" key="3">
    <source>
        <dbReference type="Proteomes" id="UP000836402"/>
    </source>
</evidence>
<dbReference type="SUPFAM" id="SSF56112">
    <property type="entry name" value="Protein kinase-like (PK-like)"/>
    <property type="match status" value="1"/>
</dbReference>
<feature type="domain" description="Protein kinase" evidence="1">
    <location>
        <begin position="76"/>
        <end position="292"/>
    </location>
</feature>